<dbReference type="Proteomes" id="UP001387364">
    <property type="component" value="Chromosome"/>
</dbReference>
<accession>A0ABZ2N849</accession>
<gene>
    <name evidence="1" type="ORF">WDJ61_02085</name>
</gene>
<name>A0ABZ2N849_9BACI</name>
<sequence>MEKRKKNKKKEHQEMTTEIGATILESVLVELIVWPFRILFRIIGALVRSVVDFF</sequence>
<evidence type="ECO:0000313" key="2">
    <source>
        <dbReference type="Proteomes" id="UP001387364"/>
    </source>
</evidence>
<keyword evidence="2" id="KW-1185">Reference proteome</keyword>
<reference evidence="1 2" key="1">
    <citation type="submission" date="2024-02" db="EMBL/GenBank/DDBJ databases">
        <title>Seven novel Bacillus-like species.</title>
        <authorList>
            <person name="Liu G."/>
        </authorList>
    </citation>
    <scope>NUCLEOTIDE SEQUENCE [LARGE SCALE GENOMIC DNA]</scope>
    <source>
        <strain evidence="1 2">FJAT-52991</strain>
    </source>
</reference>
<proteinExistence type="predicted"/>
<evidence type="ECO:0000313" key="1">
    <source>
        <dbReference type="EMBL" id="WXB93480.1"/>
    </source>
</evidence>
<organism evidence="1 2">
    <name type="scientific">Bacillus kandeliae</name>
    <dbReference type="NCBI Taxonomy" id="3129297"/>
    <lineage>
        <taxon>Bacteria</taxon>
        <taxon>Bacillati</taxon>
        <taxon>Bacillota</taxon>
        <taxon>Bacilli</taxon>
        <taxon>Bacillales</taxon>
        <taxon>Bacillaceae</taxon>
        <taxon>Bacillus</taxon>
    </lineage>
</organism>
<protein>
    <submittedName>
        <fullName evidence="1">Uncharacterized protein</fullName>
    </submittedName>
</protein>
<dbReference type="EMBL" id="CP147404">
    <property type="protein sequence ID" value="WXB93480.1"/>
    <property type="molecule type" value="Genomic_DNA"/>
</dbReference>
<dbReference type="RefSeq" id="WP_338752814.1">
    <property type="nucleotide sequence ID" value="NZ_CP147404.1"/>
</dbReference>